<dbReference type="AlphaFoldDB" id="A0A853FUQ1"/>
<sequence>MRRRRMLSMVGKVAFVTGAGSVGAGWGNGKATAVLLARQGASVFGVDVNDEALTATEQAFHDERLAQWRGLRCDVTDSVSVQHAVDECMARYGRIDILVNNVGGSAPGDPTTMTEDTWRAQIDLNLTSVFLSCKHVLPIMTRQFEAHGRGGAVVNVSSIGCMTFQVDGRVSSAYAASKAGVLAFSRSTAIAYVKKGVRVNTVIPGVMHTPLVEHRLTSQLGMGNAEELIARRHASVPIGKMGDAWDVAHAILFLASDEAGYITATELVVDGGITAARPTF</sequence>
<dbReference type="PANTHER" id="PTHR24321:SF15">
    <property type="entry name" value="OXIDOREDUCTASE UCPA"/>
    <property type="match status" value="1"/>
</dbReference>
<evidence type="ECO:0000256" key="2">
    <source>
        <dbReference type="ARBA" id="ARBA00023002"/>
    </source>
</evidence>
<gene>
    <name evidence="3" type="ORF">H0A72_10300</name>
</gene>
<dbReference type="Gene3D" id="3.40.50.720">
    <property type="entry name" value="NAD(P)-binding Rossmann-like Domain"/>
    <property type="match status" value="1"/>
</dbReference>
<evidence type="ECO:0000313" key="3">
    <source>
        <dbReference type="EMBL" id="NYT49695.1"/>
    </source>
</evidence>
<protein>
    <submittedName>
        <fullName evidence="3">SDR family oxidoreductase</fullName>
    </submittedName>
</protein>
<dbReference type="SUPFAM" id="SSF51735">
    <property type="entry name" value="NAD(P)-binding Rossmann-fold domains"/>
    <property type="match status" value="1"/>
</dbReference>
<comment type="caution">
    <text evidence="3">The sequence shown here is derived from an EMBL/GenBank/DDBJ whole genome shotgun (WGS) entry which is preliminary data.</text>
</comment>
<dbReference type="CDD" id="cd05233">
    <property type="entry name" value="SDR_c"/>
    <property type="match status" value="1"/>
</dbReference>
<dbReference type="PRINTS" id="PR00081">
    <property type="entry name" value="GDHRDH"/>
</dbReference>
<dbReference type="InterPro" id="IPR036291">
    <property type="entry name" value="NAD(P)-bd_dom_sf"/>
</dbReference>
<dbReference type="InterPro" id="IPR002347">
    <property type="entry name" value="SDR_fam"/>
</dbReference>
<keyword evidence="2" id="KW-0560">Oxidoreductase</keyword>
<evidence type="ECO:0000256" key="1">
    <source>
        <dbReference type="ARBA" id="ARBA00006484"/>
    </source>
</evidence>
<keyword evidence="4" id="KW-1185">Reference proteome</keyword>
<dbReference type="Pfam" id="PF13561">
    <property type="entry name" value="adh_short_C2"/>
    <property type="match status" value="1"/>
</dbReference>
<dbReference type="PANTHER" id="PTHR24321">
    <property type="entry name" value="DEHYDROGENASES, SHORT CHAIN"/>
    <property type="match status" value="1"/>
</dbReference>
<reference evidence="3 4" key="1">
    <citation type="submission" date="2020-07" db="EMBL/GenBank/DDBJ databases">
        <title>Taxonomic revisions and descriptions of new bacterial species based on genomic comparisons in the high-G+C-content subgroup of the family Alcaligenaceae.</title>
        <authorList>
            <person name="Szabo A."/>
            <person name="Felfoldi T."/>
        </authorList>
    </citation>
    <scope>NUCLEOTIDE SEQUENCE [LARGE SCALE GENOMIC DNA]</scope>
    <source>
        <strain evidence="3 4">LMG 24012</strain>
    </source>
</reference>
<dbReference type="GO" id="GO:0016491">
    <property type="term" value="F:oxidoreductase activity"/>
    <property type="evidence" value="ECO:0007669"/>
    <property type="project" value="UniProtKB-KW"/>
</dbReference>
<dbReference type="Proteomes" id="UP000559809">
    <property type="component" value="Unassembled WGS sequence"/>
</dbReference>
<comment type="similarity">
    <text evidence="1">Belongs to the short-chain dehydrogenases/reductases (SDR) family.</text>
</comment>
<organism evidence="3 4">
    <name type="scientific">Parapusillimonas granuli</name>
    <dbReference type="NCBI Taxonomy" id="380911"/>
    <lineage>
        <taxon>Bacteria</taxon>
        <taxon>Pseudomonadati</taxon>
        <taxon>Pseudomonadota</taxon>
        <taxon>Betaproteobacteria</taxon>
        <taxon>Burkholderiales</taxon>
        <taxon>Alcaligenaceae</taxon>
        <taxon>Parapusillimonas</taxon>
    </lineage>
</organism>
<dbReference type="PRINTS" id="PR00080">
    <property type="entry name" value="SDRFAMILY"/>
</dbReference>
<dbReference type="EMBL" id="JACCEM010000005">
    <property type="protein sequence ID" value="NYT49695.1"/>
    <property type="molecule type" value="Genomic_DNA"/>
</dbReference>
<dbReference type="FunFam" id="3.40.50.720:FF:000084">
    <property type="entry name" value="Short-chain dehydrogenase reductase"/>
    <property type="match status" value="1"/>
</dbReference>
<accession>A0A853FUQ1</accession>
<proteinExistence type="inferred from homology"/>
<name>A0A853FUQ1_9BURK</name>
<evidence type="ECO:0000313" key="4">
    <source>
        <dbReference type="Proteomes" id="UP000559809"/>
    </source>
</evidence>